<accession>A0A0E9Q4N6</accession>
<dbReference type="EMBL" id="GBXM01097292">
    <property type="protein sequence ID" value="JAH11285.1"/>
    <property type="molecule type" value="Transcribed_RNA"/>
</dbReference>
<organism evidence="1">
    <name type="scientific">Anguilla anguilla</name>
    <name type="common">European freshwater eel</name>
    <name type="synonym">Muraena anguilla</name>
    <dbReference type="NCBI Taxonomy" id="7936"/>
    <lineage>
        <taxon>Eukaryota</taxon>
        <taxon>Metazoa</taxon>
        <taxon>Chordata</taxon>
        <taxon>Craniata</taxon>
        <taxon>Vertebrata</taxon>
        <taxon>Euteleostomi</taxon>
        <taxon>Actinopterygii</taxon>
        <taxon>Neopterygii</taxon>
        <taxon>Teleostei</taxon>
        <taxon>Anguilliformes</taxon>
        <taxon>Anguillidae</taxon>
        <taxon>Anguilla</taxon>
    </lineage>
</organism>
<reference evidence="1" key="2">
    <citation type="journal article" date="2015" name="Fish Shellfish Immunol.">
        <title>Early steps in the European eel (Anguilla anguilla)-Vibrio vulnificus interaction in the gills: Role of the RtxA13 toxin.</title>
        <authorList>
            <person name="Callol A."/>
            <person name="Pajuelo D."/>
            <person name="Ebbesson L."/>
            <person name="Teles M."/>
            <person name="MacKenzie S."/>
            <person name="Amaro C."/>
        </authorList>
    </citation>
    <scope>NUCLEOTIDE SEQUENCE</scope>
</reference>
<evidence type="ECO:0000313" key="1">
    <source>
        <dbReference type="EMBL" id="JAH11285.1"/>
    </source>
</evidence>
<name>A0A0E9Q4N6_ANGAN</name>
<reference evidence="1" key="1">
    <citation type="submission" date="2014-11" db="EMBL/GenBank/DDBJ databases">
        <authorList>
            <person name="Amaro Gonzalez C."/>
        </authorList>
    </citation>
    <scope>NUCLEOTIDE SEQUENCE</scope>
</reference>
<dbReference type="AlphaFoldDB" id="A0A0E9Q4N6"/>
<sequence length="18" mass="2031">MNTWLLANLSAFHLSLVT</sequence>
<protein>
    <submittedName>
        <fullName evidence="1">Uncharacterized protein</fullName>
    </submittedName>
</protein>
<proteinExistence type="predicted"/>